<keyword evidence="1 4" id="KW-0489">Methyltransferase</keyword>
<dbReference type="SUPFAM" id="SSF53335">
    <property type="entry name" value="S-adenosyl-L-methionine-dependent methyltransferases"/>
    <property type="match status" value="1"/>
</dbReference>
<gene>
    <name evidence="4" type="ORF">C0Z10_04140</name>
</gene>
<protein>
    <submittedName>
        <fullName evidence="4">Class I SAM-dependent methyltransferase</fullName>
    </submittedName>
</protein>
<evidence type="ECO:0000256" key="1">
    <source>
        <dbReference type="ARBA" id="ARBA00022603"/>
    </source>
</evidence>
<dbReference type="RefSeq" id="WP_097798541.1">
    <property type="nucleotide sequence ID" value="NZ_CP025570.1"/>
</dbReference>
<dbReference type="AlphaFoldDB" id="A0A3Q9UK77"/>
<accession>A0A3Q9UK77</accession>
<reference evidence="5" key="1">
    <citation type="submission" date="2017-12" db="EMBL/GenBank/DDBJ databases">
        <title>Whole genome sequencing of Acidipropionibacterium jensenii strains JS279 and JS280.</title>
        <authorList>
            <person name="Deptula P."/>
            <person name="Laine P."/>
            <person name="Smolander O.-P."/>
            <person name="Paulin L."/>
            <person name="Auvinen P."/>
            <person name="Varmanen P."/>
        </authorList>
    </citation>
    <scope>NUCLEOTIDE SEQUENCE [LARGE SCALE GENOMIC DNA]</scope>
    <source>
        <strain evidence="5">JS280</strain>
    </source>
</reference>
<dbReference type="EMBL" id="CP025570">
    <property type="protein sequence ID" value="AZZ39074.1"/>
    <property type="molecule type" value="Genomic_DNA"/>
</dbReference>
<name>A0A3Q9UK77_9ACTN</name>
<feature type="domain" description="Methyltransferase" evidence="3">
    <location>
        <begin position="58"/>
        <end position="148"/>
    </location>
</feature>
<dbReference type="CDD" id="cd02440">
    <property type="entry name" value="AdoMet_MTases"/>
    <property type="match status" value="1"/>
</dbReference>
<evidence type="ECO:0000259" key="3">
    <source>
        <dbReference type="Pfam" id="PF13649"/>
    </source>
</evidence>
<dbReference type="GO" id="GO:0032259">
    <property type="term" value="P:methylation"/>
    <property type="evidence" value="ECO:0007669"/>
    <property type="project" value="UniProtKB-KW"/>
</dbReference>
<evidence type="ECO:0000313" key="4">
    <source>
        <dbReference type="EMBL" id="AZZ39074.1"/>
    </source>
</evidence>
<organism evidence="4 5">
    <name type="scientific">Acidipropionibacterium jensenii</name>
    <dbReference type="NCBI Taxonomy" id="1749"/>
    <lineage>
        <taxon>Bacteria</taxon>
        <taxon>Bacillati</taxon>
        <taxon>Actinomycetota</taxon>
        <taxon>Actinomycetes</taxon>
        <taxon>Propionibacteriales</taxon>
        <taxon>Propionibacteriaceae</taxon>
        <taxon>Acidipropionibacterium</taxon>
    </lineage>
</organism>
<dbReference type="Gene3D" id="3.40.50.150">
    <property type="entry name" value="Vaccinia Virus protein VP39"/>
    <property type="match status" value="1"/>
</dbReference>
<dbReference type="KEGG" id="aji:C0Z10_04140"/>
<dbReference type="InterPro" id="IPR041698">
    <property type="entry name" value="Methyltransf_25"/>
</dbReference>
<dbReference type="Pfam" id="PF13649">
    <property type="entry name" value="Methyltransf_25"/>
    <property type="match status" value="1"/>
</dbReference>
<dbReference type="Proteomes" id="UP000285875">
    <property type="component" value="Chromosome"/>
</dbReference>
<dbReference type="PANTHER" id="PTHR43861:SF1">
    <property type="entry name" value="TRANS-ACONITATE 2-METHYLTRANSFERASE"/>
    <property type="match status" value="1"/>
</dbReference>
<dbReference type="GO" id="GO:0008168">
    <property type="term" value="F:methyltransferase activity"/>
    <property type="evidence" value="ECO:0007669"/>
    <property type="project" value="UniProtKB-KW"/>
</dbReference>
<sequence length="223" mass="24497">MLSSTTQPPNPHPAATHEKSRLAGEYLQRAENPAADEASVQDLASALWRHVHAPTPRVLELGPGPGSVISWFASQGASTVGVEISAEMASICQASSPSSLVIIGDINDISFTPETFDAIYMGAFIHLFTPESARTLLVKVQDWLRPGGVIFVNTTVGPNRTVGWERKSDYGTATVRLRTQWREAEFRQAVESSGFEVIDRLQTNESSRGKFWVAFIAQKDERR</sequence>
<dbReference type="InterPro" id="IPR029063">
    <property type="entry name" value="SAM-dependent_MTases_sf"/>
</dbReference>
<evidence type="ECO:0000256" key="2">
    <source>
        <dbReference type="ARBA" id="ARBA00022679"/>
    </source>
</evidence>
<proteinExistence type="predicted"/>
<keyword evidence="2 4" id="KW-0808">Transferase</keyword>
<evidence type="ECO:0000313" key="5">
    <source>
        <dbReference type="Proteomes" id="UP000285875"/>
    </source>
</evidence>
<dbReference type="PANTHER" id="PTHR43861">
    <property type="entry name" value="TRANS-ACONITATE 2-METHYLTRANSFERASE-RELATED"/>
    <property type="match status" value="1"/>
</dbReference>